<evidence type="ECO:0000313" key="4">
    <source>
        <dbReference type="Proteomes" id="UP000695022"/>
    </source>
</evidence>
<dbReference type="SUPFAM" id="SSF50978">
    <property type="entry name" value="WD40 repeat-like"/>
    <property type="match status" value="1"/>
</dbReference>
<keyword evidence="4" id="KW-1185">Reference proteome</keyword>
<feature type="repeat" description="WD" evidence="3">
    <location>
        <begin position="43"/>
        <end position="80"/>
    </location>
</feature>
<dbReference type="Proteomes" id="UP000695022">
    <property type="component" value="Unplaced"/>
</dbReference>
<dbReference type="PROSITE" id="PS00678">
    <property type="entry name" value="WD_REPEATS_1"/>
    <property type="match status" value="2"/>
</dbReference>
<protein>
    <submittedName>
        <fullName evidence="5">F-box/WD repeat-containing protein pof1-like</fullName>
    </submittedName>
</protein>
<dbReference type="InterPro" id="IPR019775">
    <property type="entry name" value="WD40_repeat_CS"/>
</dbReference>
<sequence length="80" mass="9039">MKSKGHTGVVRCLQADSWRILSAADDRTIKVWNLETGERLVTLRNHTDGVTCLQFNNYMIVSGSYDKTVKLWDFSCADAT</sequence>
<dbReference type="PROSITE" id="PS50294">
    <property type="entry name" value="WD_REPEATS_REGION"/>
    <property type="match status" value="2"/>
</dbReference>
<dbReference type="Pfam" id="PF00400">
    <property type="entry name" value="WD40"/>
    <property type="match status" value="2"/>
</dbReference>
<dbReference type="PRINTS" id="PR00320">
    <property type="entry name" value="GPROTEINBRPT"/>
</dbReference>
<dbReference type="InterPro" id="IPR020472">
    <property type="entry name" value="WD40_PAC1"/>
</dbReference>
<dbReference type="RefSeq" id="XP_014676127.1">
    <property type="nucleotide sequence ID" value="XM_014820641.1"/>
</dbReference>
<evidence type="ECO:0000313" key="5">
    <source>
        <dbReference type="RefSeq" id="XP_014676127.1"/>
    </source>
</evidence>
<dbReference type="PROSITE" id="PS50082">
    <property type="entry name" value="WD_REPEATS_2"/>
    <property type="match status" value="2"/>
</dbReference>
<feature type="repeat" description="WD" evidence="3">
    <location>
        <begin position="3"/>
        <end position="42"/>
    </location>
</feature>
<accession>A0ABM1EVA6</accession>
<reference evidence="5" key="1">
    <citation type="submission" date="2025-08" db="UniProtKB">
        <authorList>
            <consortium name="RefSeq"/>
        </authorList>
    </citation>
    <scope>IDENTIFICATION</scope>
</reference>
<name>A0ABM1EVA6_PRICU</name>
<dbReference type="InterPro" id="IPR001680">
    <property type="entry name" value="WD40_rpt"/>
</dbReference>
<dbReference type="SMART" id="SM00320">
    <property type="entry name" value="WD40"/>
    <property type="match status" value="2"/>
</dbReference>
<keyword evidence="1 3" id="KW-0853">WD repeat</keyword>
<evidence type="ECO:0000256" key="2">
    <source>
        <dbReference type="ARBA" id="ARBA00022737"/>
    </source>
</evidence>
<dbReference type="InterPro" id="IPR015943">
    <property type="entry name" value="WD40/YVTN_repeat-like_dom_sf"/>
</dbReference>
<dbReference type="PANTHER" id="PTHR22847">
    <property type="entry name" value="WD40 REPEAT PROTEIN"/>
    <property type="match status" value="1"/>
</dbReference>
<evidence type="ECO:0000256" key="3">
    <source>
        <dbReference type="PROSITE-ProRule" id="PRU00221"/>
    </source>
</evidence>
<proteinExistence type="predicted"/>
<keyword evidence="2" id="KW-0677">Repeat</keyword>
<dbReference type="InterPro" id="IPR036322">
    <property type="entry name" value="WD40_repeat_dom_sf"/>
</dbReference>
<organism evidence="4 5">
    <name type="scientific">Priapulus caudatus</name>
    <name type="common">Priapulid worm</name>
    <dbReference type="NCBI Taxonomy" id="37621"/>
    <lineage>
        <taxon>Eukaryota</taxon>
        <taxon>Metazoa</taxon>
        <taxon>Ecdysozoa</taxon>
        <taxon>Scalidophora</taxon>
        <taxon>Priapulida</taxon>
        <taxon>Priapulimorpha</taxon>
        <taxon>Priapulimorphida</taxon>
        <taxon>Priapulidae</taxon>
        <taxon>Priapulus</taxon>
    </lineage>
</organism>
<evidence type="ECO:0000256" key="1">
    <source>
        <dbReference type="ARBA" id="ARBA00022574"/>
    </source>
</evidence>
<dbReference type="PANTHER" id="PTHR22847:SF637">
    <property type="entry name" value="WD REPEAT DOMAIN 5B"/>
    <property type="match status" value="1"/>
</dbReference>
<gene>
    <name evidence="5" type="primary">LOC106816083</name>
</gene>
<dbReference type="GeneID" id="106816083"/>
<dbReference type="Gene3D" id="2.130.10.10">
    <property type="entry name" value="YVTN repeat-like/Quinoprotein amine dehydrogenase"/>
    <property type="match status" value="1"/>
</dbReference>